<organism evidence="1 2">
    <name type="scientific">Pogonomyrmex barbatus</name>
    <name type="common">red harvester ant</name>
    <dbReference type="NCBI Taxonomy" id="144034"/>
    <lineage>
        <taxon>Eukaryota</taxon>
        <taxon>Metazoa</taxon>
        <taxon>Ecdysozoa</taxon>
        <taxon>Arthropoda</taxon>
        <taxon>Hexapoda</taxon>
        <taxon>Insecta</taxon>
        <taxon>Pterygota</taxon>
        <taxon>Neoptera</taxon>
        <taxon>Endopterygota</taxon>
        <taxon>Hymenoptera</taxon>
        <taxon>Apocrita</taxon>
        <taxon>Aculeata</taxon>
        <taxon>Formicoidea</taxon>
        <taxon>Formicidae</taxon>
        <taxon>Myrmicinae</taxon>
        <taxon>Pogonomyrmex</taxon>
    </lineage>
</organism>
<dbReference type="Gene3D" id="3.40.50.300">
    <property type="entry name" value="P-loop containing nucleotide triphosphate hydrolases"/>
    <property type="match status" value="1"/>
</dbReference>
<sequence length="103" mass="12578">MDGYPKTLEQAKNLFLVSEESLEKIEEEFEDKNIKVTTANITILPELVVVLEASDEFLKERIINRPEREIQNTHYTEEHMIRRMRKYRYIYMIFYNIEIKKYL</sequence>
<gene>
    <name evidence="2" type="primary">LOC105432010</name>
</gene>
<accession>A0A6I9WP40</accession>
<reference evidence="2" key="1">
    <citation type="submission" date="2025-08" db="UniProtKB">
        <authorList>
            <consortium name="RefSeq"/>
        </authorList>
    </citation>
    <scope>IDENTIFICATION</scope>
</reference>
<evidence type="ECO:0000313" key="1">
    <source>
        <dbReference type="Proteomes" id="UP000504615"/>
    </source>
</evidence>
<dbReference type="AlphaFoldDB" id="A0A6I9WP40"/>
<dbReference type="Proteomes" id="UP000504615">
    <property type="component" value="Unplaced"/>
</dbReference>
<protein>
    <submittedName>
        <fullName evidence="2">Adenylate kinase 7-like</fullName>
    </submittedName>
</protein>
<dbReference type="KEGG" id="pbar:105432010"/>
<dbReference type="RefSeq" id="XP_011644877.1">
    <property type="nucleotide sequence ID" value="XM_011646575.1"/>
</dbReference>
<dbReference type="OrthoDB" id="10262413at2759"/>
<evidence type="ECO:0000313" key="2">
    <source>
        <dbReference type="RefSeq" id="XP_011644877.1"/>
    </source>
</evidence>
<dbReference type="InterPro" id="IPR027417">
    <property type="entry name" value="P-loop_NTPase"/>
</dbReference>
<name>A0A6I9WP40_9HYME</name>
<dbReference type="GeneID" id="105432010"/>
<proteinExistence type="predicted"/>
<dbReference type="SUPFAM" id="SSF52540">
    <property type="entry name" value="P-loop containing nucleoside triphosphate hydrolases"/>
    <property type="match status" value="1"/>
</dbReference>
<keyword evidence="1" id="KW-1185">Reference proteome</keyword>